<dbReference type="PANTHER" id="PTHR46035:SF3">
    <property type="entry name" value="TRANSLOCATION PROTEIN SEC72"/>
    <property type="match status" value="1"/>
</dbReference>
<feature type="region of interest" description="Disordered" evidence="2">
    <location>
        <begin position="199"/>
        <end position="220"/>
    </location>
</feature>
<dbReference type="SUPFAM" id="SSF48452">
    <property type="entry name" value="TPR-like"/>
    <property type="match status" value="1"/>
</dbReference>
<proteinExistence type="predicted"/>
<dbReference type="Proteomes" id="UP000054266">
    <property type="component" value="Unassembled WGS sequence"/>
</dbReference>
<organism evidence="3 4">
    <name type="scientific">Phialophora macrospora</name>
    <dbReference type="NCBI Taxonomy" id="1851006"/>
    <lineage>
        <taxon>Eukaryota</taxon>
        <taxon>Fungi</taxon>
        <taxon>Dikarya</taxon>
        <taxon>Ascomycota</taxon>
        <taxon>Pezizomycotina</taxon>
        <taxon>Eurotiomycetes</taxon>
        <taxon>Chaetothyriomycetidae</taxon>
        <taxon>Chaetothyriales</taxon>
        <taxon>Herpotrichiellaceae</taxon>
        <taxon>Phialophora</taxon>
    </lineage>
</organism>
<evidence type="ECO:0000256" key="2">
    <source>
        <dbReference type="SAM" id="MobiDB-lite"/>
    </source>
</evidence>
<dbReference type="AlphaFoldDB" id="A0A0D2DII9"/>
<dbReference type="Gene3D" id="1.25.40.10">
    <property type="entry name" value="Tetratricopeptide repeat domain"/>
    <property type="match status" value="1"/>
</dbReference>
<keyword evidence="4" id="KW-1185">Reference proteome</keyword>
<dbReference type="PROSITE" id="PS50005">
    <property type="entry name" value="TPR"/>
    <property type="match status" value="1"/>
</dbReference>
<dbReference type="PANTHER" id="PTHR46035">
    <property type="entry name" value="TETRATRICOPEPTIDE REPEAT PROTEIN 4"/>
    <property type="match status" value="1"/>
</dbReference>
<dbReference type="InterPro" id="IPR019734">
    <property type="entry name" value="TPR_rpt"/>
</dbReference>
<dbReference type="EMBL" id="KN846963">
    <property type="protein sequence ID" value="KIW62157.1"/>
    <property type="molecule type" value="Genomic_DNA"/>
</dbReference>
<name>A0A0D2DII9_9EURO</name>
<reference evidence="3 4" key="1">
    <citation type="submission" date="2015-01" db="EMBL/GenBank/DDBJ databases">
        <title>The Genome Sequence of Capronia semiimmersa CBS27337.</title>
        <authorList>
            <consortium name="The Broad Institute Genomics Platform"/>
            <person name="Cuomo C."/>
            <person name="de Hoog S."/>
            <person name="Gorbushina A."/>
            <person name="Stielow B."/>
            <person name="Teixiera M."/>
            <person name="Abouelleil A."/>
            <person name="Chapman S.B."/>
            <person name="Priest M."/>
            <person name="Young S.K."/>
            <person name="Wortman J."/>
            <person name="Nusbaum C."/>
            <person name="Birren B."/>
        </authorList>
    </citation>
    <scope>NUCLEOTIDE SEQUENCE [LARGE SCALE GENOMIC DNA]</scope>
    <source>
        <strain evidence="3 4">CBS 27337</strain>
    </source>
</reference>
<evidence type="ECO:0000313" key="4">
    <source>
        <dbReference type="Proteomes" id="UP000054266"/>
    </source>
</evidence>
<keyword evidence="1" id="KW-0802">TPR repeat</keyword>
<protein>
    <submittedName>
        <fullName evidence="3">Uncharacterized protein</fullName>
    </submittedName>
</protein>
<dbReference type="HOGENOM" id="CLU_090376_2_0_1"/>
<dbReference type="GO" id="GO:0030544">
    <property type="term" value="F:Hsp70 protein binding"/>
    <property type="evidence" value="ECO:0007669"/>
    <property type="project" value="TreeGrafter"/>
</dbReference>
<gene>
    <name evidence="3" type="ORF">PV04_10358</name>
</gene>
<evidence type="ECO:0000256" key="1">
    <source>
        <dbReference type="PROSITE-ProRule" id="PRU00339"/>
    </source>
</evidence>
<dbReference type="GO" id="GO:0005634">
    <property type="term" value="C:nucleus"/>
    <property type="evidence" value="ECO:0007669"/>
    <property type="project" value="TreeGrafter"/>
</dbReference>
<accession>A0A0D2DII9</accession>
<feature type="repeat" description="TPR" evidence="1">
    <location>
        <begin position="165"/>
        <end position="198"/>
    </location>
</feature>
<dbReference type="GO" id="GO:0005829">
    <property type="term" value="C:cytosol"/>
    <property type="evidence" value="ECO:0007669"/>
    <property type="project" value="TreeGrafter"/>
</dbReference>
<dbReference type="SMART" id="SM00028">
    <property type="entry name" value="TPR"/>
    <property type="match status" value="2"/>
</dbReference>
<dbReference type="STRING" id="5601.A0A0D2DII9"/>
<sequence length="220" mass="24238">MAATDDALETYTHLPLHIDPQTKQISVLSSNKELQQAIANINNLHNSFKSLDTPNNIPPPPLPVNPKRSGQIQKLRESAVASARKGQHQDAIRLLGVGIDMAAGRPGWEPMGLAREELAHMYLSRAGAHADVQNWPESLKDAECSIECKRGPGQGPNGEKVPGNAKAYIVGGRCLMEMGRWQEAVEWLEKAIEIEGKEGDDGRELMRRLTEAKKRAEPRD</sequence>
<dbReference type="GO" id="GO:0051879">
    <property type="term" value="F:Hsp90 protein binding"/>
    <property type="evidence" value="ECO:0007669"/>
    <property type="project" value="TreeGrafter"/>
</dbReference>
<dbReference type="GO" id="GO:0006457">
    <property type="term" value="P:protein folding"/>
    <property type="evidence" value="ECO:0007669"/>
    <property type="project" value="TreeGrafter"/>
</dbReference>
<dbReference type="InterPro" id="IPR011990">
    <property type="entry name" value="TPR-like_helical_dom_sf"/>
</dbReference>
<evidence type="ECO:0000313" key="3">
    <source>
        <dbReference type="EMBL" id="KIW62157.1"/>
    </source>
</evidence>